<reference evidence="2" key="1">
    <citation type="journal article" date="2020" name="Stud. Mycol.">
        <title>101 Dothideomycetes genomes: a test case for predicting lifestyles and emergence of pathogens.</title>
        <authorList>
            <person name="Haridas S."/>
            <person name="Albert R."/>
            <person name="Binder M."/>
            <person name="Bloem J."/>
            <person name="Labutti K."/>
            <person name="Salamov A."/>
            <person name="Andreopoulos B."/>
            <person name="Baker S."/>
            <person name="Barry K."/>
            <person name="Bills G."/>
            <person name="Bluhm B."/>
            <person name="Cannon C."/>
            <person name="Castanera R."/>
            <person name="Culley D."/>
            <person name="Daum C."/>
            <person name="Ezra D."/>
            <person name="Gonzalez J."/>
            <person name="Henrissat B."/>
            <person name="Kuo A."/>
            <person name="Liang C."/>
            <person name="Lipzen A."/>
            <person name="Lutzoni F."/>
            <person name="Magnuson J."/>
            <person name="Mondo S."/>
            <person name="Nolan M."/>
            <person name="Ohm R."/>
            <person name="Pangilinan J."/>
            <person name="Park H.-J."/>
            <person name="Ramirez L."/>
            <person name="Alfaro M."/>
            <person name="Sun H."/>
            <person name="Tritt A."/>
            <person name="Yoshinaga Y."/>
            <person name="Zwiers L.-H."/>
            <person name="Turgeon B."/>
            <person name="Goodwin S."/>
            <person name="Spatafora J."/>
            <person name="Crous P."/>
            <person name="Grigoriev I."/>
        </authorList>
    </citation>
    <scope>NUCLEOTIDE SEQUENCE</scope>
    <source>
        <strain evidence="2">CBS 116005</strain>
    </source>
</reference>
<dbReference type="PANTHER" id="PTHR41774">
    <property type="match status" value="1"/>
</dbReference>
<accession>A0A6G1LNE1</accession>
<dbReference type="InterPro" id="IPR036069">
    <property type="entry name" value="DUF34/NIF3_sf"/>
</dbReference>
<dbReference type="Gene3D" id="3.30.70.120">
    <property type="match status" value="1"/>
</dbReference>
<proteinExistence type="predicted"/>
<protein>
    <recommendedName>
        <fullName evidence="1">ATP phosphoribosyltransferase</fullName>
    </recommendedName>
</protein>
<dbReference type="InterPro" id="IPR015867">
    <property type="entry name" value="N-reg_PII/ATP_PRibTrfase_C"/>
</dbReference>
<dbReference type="SUPFAM" id="SSF102705">
    <property type="entry name" value="NIF3 (NGG1p interacting factor 3)-like"/>
    <property type="match status" value="1"/>
</dbReference>
<gene>
    <name evidence="2" type="ORF">EJ03DRAFT_264205</name>
</gene>
<dbReference type="EMBL" id="ML995809">
    <property type="protein sequence ID" value="KAF2774082.1"/>
    <property type="molecule type" value="Genomic_DNA"/>
</dbReference>
<dbReference type="Proteomes" id="UP000799436">
    <property type="component" value="Unassembled WGS sequence"/>
</dbReference>
<evidence type="ECO:0000313" key="3">
    <source>
        <dbReference type="Proteomes" id="UP000799436"/>
    </source>
</evidence>
<evidence type="ECO:0000256" key="1">
    <source>
        <dbReference type="ARBA" id="ARBA00020998"/>
    </source>
</evidence>
<dbReference type="OrthoDB" id="15981at2759"/>
<name>A0A6G1LNE1_9PEZI</name>
<evidence type="ECO:0000313" key="2">
    <source>
        <dbReference type="EMBL" id="KAF2774082.1"/>
    </source>
</evidence>
<organism evidence="2 3">
    <name type="scientific">Teratosphaeria nubilosa</name>
    <dbReference type="NCBI Taxonomy" id="161662"/>
    <lineage>
        <taxon>Eukaryota</taxon>
        <taxon>Fungi</taxon>
        <taxon>Dikarya</taxon>
        <taxon>Ascomycota</taxon>
        <taxon>Pezizomycotina</taxon>
        <taxon>Dothideomycetes</taxon>
        <taxon>Dothideomycetidae</taxon>
        <taxon>Mycosphaerellales</taxon>
        <taxon>Teratosphaeriaceae</taxon>
        <taxon>Teratosphaeria</taxon>
    </lineage>
</organism>
<sequence length="111" mass="12422">MTNTTPEKFKLVFYTPPTSLPTIKAAIFATGAGTYSKYTECCFTIYGTGQFRPSAEANPHIGKPGDLEEVEEARCEILCVGKEVTTKAVEELKRTHPYEEVAYEVFKIEDF</sequence>
<dbReference type="PANTHER" id="PTHR41774:SF1">
    <property type="entry name" value="NGG1P INTERACTING FACTOR NIF3"/>
    <property type="match status" value="1"/>
</dbReference>
<keyword evidence="3" id="KW-1185">Reference proteome</keyword>
<dbReference type="AlphaFoldDB" id="A0A6G1LNE1"/>